<dbReference type="Proteomes" id="UP000765338">
    <property type="component" value="Unassembled WGS sequence"/>
</dbReference>
<dbReference type="EMBL" id="PDLY01000002">
    <property type="protein sequence ID" value="MBA5727222.1"/>
    <property type="molecule type" value="Genomic_DNA"/>
</dbReference>
<organism evidence="2 3">
    <name type="scientific">Bombella mellum</name>
    <dbReference type="NCBI Taxonomy" id="2039288"/>
    <lineage>
        <taxon>Bacteria</taxon>
        <taxon>Pseudomonadati</taxon>
        <taxon>Pseudomonadota</taxon>
        <taxon>Alphaproteobacteria</taxon>
        <taxon>Acetobacterales</taxon>
        <taxon>Acetobacteraceae</taxon>
        <taxon>Bombella</taxon>
    </lineage>
</organism>
<name>A0ABR5ZSC8_9PROT</name>
<accession>A0ABR5ZSC8</accession>
<protein>
    <recommendedName>
        <fullName evidence="4">G domain-containing protein</fullName>
    </recommendedName>
</protein>
<proteinExistence type="predicted"/>
<evidence type="ECO:0000313" key="3">
    <source>
        <dbReference type="Proteomes" id="UP000765338"/>
    </source>
</evidence>
<dbReference type="RefSeq" id="WP_182040817.1">
    <property type="nucleotide sequence ID" value="NZ_PDLY01000002.1"/>
</dbReference>
<gene>
    <name evidence="2" type="ORF">CPA56_04355</name>
</gene>
<reference evidence="2 3" key="1">
    <citation type="submission" date="2017-10" db="EMBL/GenBank/DDBJ databases">
        <authorList>
            <person name="Jakob F."/>
        </authorList>
    </citation>
    <scope>NUCLEOTIDE SEQUENCE [LARGE SCALE GENOMIC DNA]</scope>
    <source>
        <strain evidence="2 3">TMW 2.1889</strain>
    </source>
</reference>
<sequence>MSHDVSLNFDWAHRAYDAYCVELPLEVREQLRKPAGEAFVVLYGPTQVGKTTLILTMLQLSEDGHARVGKTLRGKRKKGESSTAVATQYRRSKNENWSFSWQGRHITASSDEEMTTALEQLRRSMMKGDIEASDDYCTIDIPLSYFKPQEEGEGKQKTIRILDLPGIEADSEEEKKYVRAISRKFVPIATLTLLVSKADDLGFFFKGLDGVPEIKHWMNTPGRFRVVTTYSFTPETVRKTVKKKQGNIKEYQKELIAQIGTFGTLPERAQKDELYYPLEFGASWQESDLRKETQVLDDMIKREFKRLYDDIAQADDPLNYLLSVLDSQGCTEAFYEERYKVVSDKINSFRNKVNHEKKIIETLNNKLKDAEKRMKRDEIGLDALQFLSEEMIAPFWVDYEETEENNQKEMFNLLQKQKWSVPDLKKFTTLHTIEENKTEEKELQALLPLAASLYDDWVTSCLKNIDLWLEGIEESEELDKSLDKSHEDDEIRFAACSHFFNTLPSAEYLLRDARSFILLNFKEVVGRLDEYWMDSYWFDSSYQEDCLMFMQAYKRSAARLKEKISQSLDAEQKCFEEKIRKKKNQAETDVKMFGMQKSKRELELASLEQQLEESVTLKKQVNAEWREIKEKTDNMRSFFQEEYLKEVSDAYDAVYATKEAGLSFYRLCQAQTLKESRHVIEEKLFR</sequence>
<keyword evidence="3" id="KW-1185">Reference proteome</keyword>
<evidence type="ECO:0008006" key="4">
    <source>
        <dbReference type="Google" id="ProtNLM"/>
    </source>
</evidence>
<feature type="coiled-coil region" evidence="1">
    <location>
        <begin position="346"/>
        <end position="380"/>
    </location>
</feature>
<dbReference type="SUPFAM" id="SSF52540">
    <property type="entry name" value="P-loop containing nucleoside triphosphate hydrolases"/>
    <property type="match status" value="1"/>
</dbReference>
<dbReference type="InterPro" id="IPR027417">
    <property type="entry name" value="P-loop_NTPase"/>
</dbReference>
<evidence type="ECO:0000313" key="2">
    <source>
        <dbReference type="EMBL" id="MBA5727222.1"/>
    </source>
</evidence>
<keyword evidence="1" id="KW-0175">Coiled coil</keyword>
<evidence type="ECO:0000256" key="1">
    <source>
        <dbReference type="SAM" id="Coils"/>
    </source>
</evidence>
<comment type="caution">
    <text evidence="2">The sequence shown here is derived from an EMBL/GenBank/DDBJ whole genome shotgun (WGS) entry which is preliminary data.</text>
</comment>
<dbReference type="Gene3D" id="3.40.50.300">
    <property type="entry name" value="P-loop containing nucleotide triphosphate hydrolases"/>
    <property type="match status" value="1"/>
</dbReference>